<protein>
    <recommendedName>
        <fullName evidence="6">Protein FAR1-RELATED SEQUENCE</fullName>
    </recommendedName>
</protein>
<dbReference type="AlphaFoldDB" id="A0AAW2DSH7"/>
<feature type="domain" description="MULE transposase" evidence="3">
    <location>
        <begin position="219"/>
        <end position="283"/>
    </location>
</feature>
<dbReference type="PANTHER" id="PTHR47718:SF13">
    <property type="entry name" value="OS09G0290500 PROTEIN"/>
    <property type="match status" value="1"/>
</dbReference>
<keyword evidence="5" id="KW-1185">Reference proteome</keyword>
<dbReference type="Pfam" id="PF03101">
    <property type="entry name" value="FAR1"/>
    <property type="match status" value="1"/>
</dbReference>
<reference evidence="4 5" key="1">
    <citation type="submission" date="2024-01" db="EMBL/GenBank/DDBJ databases">
        <title>A telomere-to-telomere, gap-free genome of sweet tea (Lithocarpus litseifolius).</title>
        <authorList>
            <person name="Zhou J."/>
        </authorList>
    </citation>
    <scope>NUCLEOTIDE SEQUENCE [LARGE SCALE GENOMIC DNA]</scope>
    <source>
        <strain evidence="4">Zhou-2022a</strain>
        <tissue evidence="4">Leaf</tissue>
    </source>
</reference>
<dbReference type="PANTHER" id="PTHR47718">
    <property type="entry name" value="OS01G0519700 PROTEIN"/>
    <property type="match status" value="1"/>
</dbReference>
<accession>A0AAW2DSH7</accession>
<evidence type="ECO:0000313" key="5">
    <source>
        <dbReference type="Proteomes" id="UP001459277"/>
    </source>
</evidence>
<feature type="domain" description="FAR1" evidence="2">
    <location>
        <begin position="14"/>
        <end position="97"/>
    </location>
</feature>
<dbReference type="InterPro" id="IPR004330">
    <property type="entry name" value="FAR1_DNA_bnd_dom"/>
</dbReference>
<feature type="region of interest" description="Disordered" evidence="1">
    <location>
        <begin position="302"/>
        <end position="321"/>
    </location>
</feature>
<comment type="caution">
    <text evidence="4">The sequence shown here is derived from an EMBL/GenBank/DDBJ whole genome shotgun (WGS) entry which is preliminary data.</text>
</comment>
<dbReference type="InterPro" id="IPR018289">
    <property type="entry name" value="MULE_transposase_dom"/>
</dbReference>
<evidence type="ECO:0000259" key="2">
    <source>
        <dbReference type="Pfam" id="PF03101"/>
    </source>
</evidence>
<proteinExistence type="predicted"/>
<dbReference type="EMBL" id="JAZDWU010000002">
    <property type="protein sequence ID" value="KAL0012752.1"/>
    <property type="molecule type" value="Genomic_DNA"/>
</dbReference>
<dbReference type="Proteomes" id="UP001459277">
    <property type="component" value="Unassembled WGS sequence"/>
</dbReference>
<evidence type="ECO:0000256" key="1">
    <source>
        <dbReference type="SAM" id="MobiDB-lite"/>
    </source>
</evidence>
<organism evidence="4 5">
    <name type="scientific">Lithocarpus litseifolius</name>
    <dbReference type="NCBI Taxonomy" id="425828"/>
    <lineage>
        <taxon>Eukaryota</taxon>
        <taxon>Viridiplantae</taxon>
        <taxon>Streptophyta</taxon>
        <taxon>Embryophyta</taxon>
        <taxon>Tracheophyta</taxon>
        <taxon>Spermatophyta</taxon>
        <taxon>Magnoliopsida</taxon>
        <taxon>eudicotyledons</taxon>
        <taxon>Gunneridae</taxon>
        <taxon>Pentapetalae</taxon>
        <taxon>rosids</taxon>
        <taxon>fabids</taxon>
        <taxon>Fagales</taxon>
        <taxon>Fagaceae</taxon>
        <taxon>Lithocarpus</taxon>
    </lineage>
</organism>
<evidence type="ECO:0000259" key="3">
    <source>
        <dbReference type="Pfam" id="PF10551"/>
    </source>
</evidence>
<gene>
    <name evidence="4" type="ORF">SO802_007860</name>
</gene>
<evidence type="ECO:0008006" key="6">
    <source>
        <dbReference type="Google" id="ProtNLM"/>
    </source>
</evidence>
<dbReference type="Pfam" id="PF10551">
    <property type="entry name" value="MULE"/>
    <property type="match status" value="1"/>
</dbReference>
<sequence length="341" mass="38368">MMGLGNLEEEVRAYYTQYAKQAGFGVSKRTSKLGHNGNLKYFTISCVHQSKAKSKATNALKLRPKKNLRCKAKINATCCPDGKFTLTTIVLDHVHTLSLGKVRYFRCHKQMDSYVKRRLELNDKGGICIHKNYKTIVIEAGGFEKLPFGEKDCRNHVDKARPLRLGVGGARALRDYYVRMQEKADRFYYVIDVDDRSQLRNVFRADARSRATCEYFGDVITFDTTYLTNPYKMPFAPFVGVNHHGQSILLGCGLISNENGDTFAWLFESWMKIPSMASKTEESCMTVMTVLDKLKEKLSMNVSSSESGQTSHHTPGAKTISNEVINGTSKECIKVLSPLVA</sequence>
<evidence type="ECO:0000313" key="4">
    <source>
        <dbReference type="EMBL" id="KAL0012752.1"/>
    </source>
</evidence>
<name>A0AAW2DSH7_9ROSI</name>